<feature type="compositionally biased region" description="Basic and acidic residues" evidence="1">
    <location>
        <begin position="144"/>
        <end position="178"/>
    </location>
</feature>
<reference evidence="3" key="1">
    <citation type="submission" date="2021-05" db="EMBL/GenBank/DDBJ databases">
        <authorList>
            <person name="Alioto T."/>
            <person name="Alioto T."/>
            <person name="Gomez Garrido J."/>
        </authorList>
    </citation>
    <scope>NUCLEOTIDE SEQUENCE</scope>
</reference>
<name>A0A8D8UYA1_9HEMI</name>
<dbReference type="AlphaFoldDB" id="A0A8D8UYA1"/>
<proteinExistence type="predicted"/>
<feature type="region of interest" description="Disordered" evidence="1">
    <location>
        <begin position="137"/>
        <end position="178"/>
    </location>
</feature>
<dbReference type="EMBL" id="HBUF01350684">
    <property type="protein sequence ID" value="CAG6713508.1"/>
    <property type="molecule type" value="Transcribed_RNA"/>
</dbReference>
<accession>A0A8D8UYA1</accession>
<dbReference type="Pfam" id="PF03732">
    <property type="entry name" value="Retrotrans_gag"/>
    <property type="match status" value="1"/>
</dbReference>
<dbReference type="EMBL" id="HBUF01350685">
    <property type="protein sequence ID" value="CAG6713510.1"/>
    <property type="molecule type" value="Transcribed_RNA"/>
</dbReference>
<evidence type="ECO:0000259" key="2">
    <source>
        <dbReference type="Pfam" id="PF03732"/>
    </source>
</evidence>
<protein>
    <recommendedName>
        <fullName evidence="2">Retrotransposon gag domain-containing protein</fullName>
    </recommendedName>
</protein>
<evidence type="ECO:0000256" key="1">
    <source>
        <dbReference type="SAM" id="MobiDB-lite"/>
    </source>
</evidence>
<sequence>MKVLRSPVSLHKIRSRLNYNLAKLRNWPISNPADCKAKYEILQQVIHAMRQTLGTIQVKHSPDMGELVDENTNTTVGGSVISISSLDFHRNGSRKRRRKRSKTNVVDPVLDENLVQVSQGYATSQYIIHPQRDAMLQDSENESVPEHNRNHNDNRQNFRDNESVRSSTHENRNSHYSEDINLVRGIQNPVNNDHNRYIKDPKIYKWNLKFSGSNMSLDDFLDELDLKRCSRMVSYDDILLCCGELFEGEARLWYMSRRHEFDSWDHLVQALRKSFGNRNDDLLLLQEILGRKQRKDETVVIYVATMRILMNRLPLEFKFSLPKQIEIIKRNALCRYQQALLFRPIATLNQLESDLKILEELDEPEKNITKSNFQLSNSNNNLCDEVNRYSSRTFRNLSMKNYRFRKPMSNGNINNVLTNSRNHHYNNESRNFGNLYYLQKYYPPKQQVYDKQPRYHRFDKSGFSRHQSRRGCNFFSPTLNTSRQFKAETDVRFSKHSLHNNDLNNNTEAVQNVQPKVFNNKSSNIVKSVDDPNVILSEPPNRYKPNYRSNYIGFMSNTPKC</sequence>
<dbReference type="InterPro" id="IPR005162">
    <property type="entry name" value="Retrotrans_gag_dom"/>
</dbReference>
<organism evidence="3">
    <name type="scientific">Cacopsylla melanoneura</name>
    <dbReference type="NCBI Taxonomy" id="428564"/>
    <lineage>
        <taxon>Eukaryota</taxon>
        <taxon>Metazoa</taxon>
        <taxon>Ecdysozoa</taxon>
        <taxon>Arthropoda</taxon>
        <taxon>Hexapoda</taxon>
        <taxon>Insecta</taxon>
        <taxon>Pterygota</taxon>
        <taxon>Neoptera</taxon>
        <taxon>Paraneoptera</taxon>
        <taxon>Hemiptera</taxon>
        <taxon>Sternorrhyncha</taxon>
        <taxon>Psylloidea</taxon>
        <taxon>Psyllidae</taxon>
        <taxon>Psyllinae</taxon>
        <taxon>Cacopsylla</taxon>
    </lineage>
</organism>
<dbReference type="EMBL" id="HBUF01350682">
    <property type="protein sequence ID" value="CAG6713504.1"/>
    <property type="molecule type" value="Transcribed_RNA"/>
</dbReference>
<evidence type="ECO:0000313" key="3">
    <source>
        <dbReference type="EMBL" id="CAG6713504.1"/>
    </source>
</evidence>
<feature type="domain" description="Retrotransposon gag" evidence="2">
    <location>
        <begin position="246"/>
        <end position="314"/>
    </location>
</feature>